<accession>A0A392VRM3</accession>
<dbReference type="Proteomes" id="UP000265520">
    <property type="component" value="Unassembled WGS sequence"/>
</dbReference>
<name>A0A392VRM3_9FABA</name>
<protein>
    <submittedName>
        <fullName evidence="1">Uncharacterized protein</fullName>
    </submittedName>
</protein>
<feature type="non-terminal residue" evidence="1">
    <location>
        <position position="1"/>
    </location>
</feature>
<sequence>CFILLSTILTGGTSNNKFSLNWMSSGVITCDGSEIYFLNCDTWNTS</sequence>
<reference evidence="1 2" key="1">
    <citation type="journal article" date="2018" name="Front. Plant Sci.">
        <title>Red Clover (Trifolium pratense) and Zigzag Clover (T. medium) - A Picture of Genomic Similarities and Differences.</title>
        <authorList>
            <person name="Dluhosova J."/>
            <person name="Istvanek J."/>
            <person name="Nedelnik J."/>
            <person name="Repkova J."/>
        </authorList>
    </citation>
    <scope>NUCLEOTIDE SEQUENCE [LARGE SCALE GENOMIC DNA]</scope>
    <source>
        <strain evidence="2">cv. 10/8</strain>
        <tissue evidence="1">Leaf</tissue>
    </source>
</reference>
<proteinExistence type="predicted"/>
<organism evidence="1 2">
    <name type="scientific">Trifolium medium</name>
    <dbReference type="NCBI Taxonomy" id="97028"/>
    <lineage>
        <taxon>Eukaryota</taxon>
        <taxon>Viridiplantae</taxon>
        <taxon>Streptophyta</taxon>
        <taxon>Embryophyta</taxon>
        <taxon>Tracheophyta</taxon>
        <taxon>Spermatophyta</taxon>
        <taxon>Magnoliopsida</taxon>
        <taxon>eudicotyledons</taxon>
        <taxon>Gunneridae</taxon>
        <taxon>Pentapetalae</taxon>
        <taxon>rosids</taxon>
        <taxon>fabids</taxon>
        <taxon>Fabales</taxon>
        <taxon>Fabaceae</taxon>
        <taxon>Papilionoideae</taxon>
        <taxon>50 kb inversion clade</taxon>
        <taxon>NPAAA clade</taxon>
        <taxon>Hologalegina</taxon>
        <taxon>IRL clade</taxon>
        <taxon>Trifolieae</taxon>
        <taxon>Trifolium</taxon>
    </lineage>
</organism>
<keyword evidence="2" id="KW-1185">Reference proteome</keyword>
<evidence type="ECO:0000313" key="1">
    <source>
        <dbReference type="EMBL" id="MCI90936.1"/>
    </source>
</evidence>
<evidence type="ECO:0000313" key="2">
    <source>
        <dbReference type="Proteomes" id="UP000265520"/>
    </source>
</evidence>
<comment type="caution">
    <text evidence="1">The sequence shown here is derived from an EMBL/GenBank/DDBJ whole genome shotgun (WGS) entry which is preliminary data.</text>
</comment>
<dbReference type="AlphaFoldDB" id="A0A392VRM3"/>
<dbReference type="EMBL" id="LXQA011258478">
    <property type="protein sequence ID" value="MCI90936.1"/>
    <property type="molecule type" value="Genomic_DNA"/>
</dbReference>